<dbReference type="OrthoDB" id="4467841at2759"/>
<evidence type="ECO:0000313" key="1">
    <source>
        <dbReference type="EMBL" id="PWY68267.1"/>
    </source>
</evidence>
<evidence type="ECO:0000313" key="2">
    <source>
        <dbReference type="Proteomes" id="UP000246171"/>
    </source>
</evidence>
<reference evidence="1" key="1">
    <citation type="submission" date="2016-12" db="EMBL/GenBank/DDBJ databases">
        <title>The genomes of Aspergillus section Nigri reveals drivers in fungal speciation.</title>
        <authorList>
            <consortium name="DOE Joint Genome Institute"/>
            <person name="Vesth T.C."/>
            <person name="Nybo J."/>
            <person name="Theobald S."/>
            <person name="Brandl J."/>
            <person name="Frisvad J.C."/>
            <person name="Nielsen K.F."/>
            <person name="Lyhne E.K."/>
            <person name="Kogle M.E."/>
            <person name="Kuo A."/>
            <person name="Riley R."/>
            <person name="Clum A."/>
            <person name="Nolan M."/>
            <person name="Lipzen A."/>
            <person name="Salamov A."/>
            <person name="Henrissat B."/>
            <person name="Wiebenga A."/>
            <person name="De vries R.P."/>
            <person name="Grigoriev I.V."/>
            <person name="Mortensen U.H."/>
            <person name="Andersen M.R."/>
            <person name="Baker S.E."/>
        </authorList>
    </citation>
    <scope>NUCLEOTIDE SEQUENCE</scope>
    <source>
        <strain evidence="1">CBS 122712</strain>
    </source>
</reference>
<protein>
    <submittedName>
        <fullName evidence="1">Uncharacterized protein</fullName>
    </submittedName>
</protein>
<dbReference type="EMBL" id="MSFU01000020">
    <property type="protein sequence ID" value="PWY68267.1"/>
    <property type="molecule type" value="Genomic_DNA"/>
</dbReference>
<proteinExistence type="predicted"/>
<accession>A0A317V5S5</accession>
<organism evidence="1 2">
    <name type="scientific">Aspergillus eucalypticola (strain CBS 122712 / IBT 29274)</name>
    <dbReference type="NCBI Taxonomy" id="1448314"/>
    <lineage>
        <taxon>Eukaryota</taxon>
        <taxon>Fungi</taxon>
        <taxon>Dikarya</taxon>
        <taxon>Ascomycota</taxon>
        <taxon>Pezizomycotina</taxon>
        <taxon>Eurotiomycetes</taxon>
        <taxon>Eurotiomycetidae</taxon>
        <taxon>Eurotiales</taxon>
        <taxon>Aspergillaceae</taxon>
        <taxon>Aspergillus</taxon>
        <taxon>Aspergillus subgen. Circumdati</taxon>
    </lineage>
</organism>
<comment type="caution">
    <text evidence="1">The sequence shown here is derived from an EMBL/GenBank/DDBJ whole genome shotgun (WGS) entry which is preliminary data.</text>
</comment>
<dbReference type="Proteomes" id="UP000246171">
    <property type="component" value="Unassembled WGS sequence"/>
</dbReference>
<keyword evidence="2" id="KW-1185">Reference proteome</keyword>
<sequence length="313" mass="36846">MKHDSVVEHTKCSHPDAVSTTSVYVNNSVWQKNLSSLELTLEAQSTKSNEKQRTPIKMTNHKLSPTHESHASLILKESIHRPFDLMSEILRPIWLRVLKDERYNLRRRLYDRARLYEKHRPSKCNIQKDWIKRYKENEELEFALLQRINCLERVRYRHSIEPENPFQHVPGPSDPKRQVSLAEEHYYRCQKAWKALTLDKPSGPIIDEFDFLQHHRNEEGQTLAWEEDKLMCASLGGCCGRRCRCCERPLRHYLLPEGDQKEMIGFHGHCTAECGCCMRYRGFYRPDSRLKDLDPELASKIAGYFRSSYVGDN</sequence>
<dbReference type="AlphaFoldDB" id="A0A317V5S5"/>
<dbReference type="VEuPathDB" id="FungiDB:BO83DRAFT_380207"/>
<dbReference type="GeneID" id="37053661"/>
<gene>
    <name evidence="1" type="ORF">BO83DRAFT_380207</name>
</gene>
<dbReference type="RefSeq" id="XP_025385947.1">
    <property type="nucleotide sequence ID" value="XM_025531699.1"/>
</dbReference>
<name>A0A317V5S5_ASPEC</name>